<keyword evidence="4" id="KW-1185">Reference proteome</keyword>
<sequence length="927" mass="103445">MADLLLQRIAEFEAKLREAKPRASSLGTALSAADSDDDEPLSTPLTIPAHHAAADEARSMRWQRESYEAEALTRRVREAEAQAAAAQRALREAEAAHERALERAVAAAEAQQQRLLDESTAREARIRAHHAEAEGMLRAQLARAAGGVAAAQAQAEERRRAAAQIVARASRAVRAVSRAAADINLTLEERQKLSVALEAAHSEVRAAKEREAEVQAEALSATATAEVAASELRRWRASAERAHAAIRQGATVAETHTEVLLHELRAAEAEWRDRLRAERVARAAAEAEARGAAARAEHAERAAAAEAWHAAALERQLAAAEGAAREAEAEARARMSAAVGRDAAGIAAAARELQIAEVRALREVADAHSRRADEMSAALLKAREAAESAARTAHHLSASVREGERLLARREEEVAREAAAAAERLQLLQEVLEQERRESAALSSSFSVVALERQKAEERLLHLSETYEEEERQRAAVHEEESRVRNAIEAALAASIGDLEREAACARGQREEARWQCELMEERHQQTVIALEQQIDDQKVFSSKHQQLLLQYADRLGRQAEELSISFIRQQDAMLWTLVASHIGHLRRVSVRTAIRVSSAGIRRASAKFTIERLRRSYSSWLQSHALQLRLAYEKSQRRDEFGAERSFRLRRCRMAIDAWSENARAAMMLAARKHRLHLMTMAARHTLRRWTRWSRARASTRRSSRSLRRRCLRRGLSRWLLAAMYSALTRQCCQPIVRNLTSTRADRRRLGVYLSHWQRQVARDESQRQALMLLQVLGALRASEAAVHCLTEEVLLVEGDWRDAFCALSAKKQKPKPPTPLPHYAQPLGRTAAERLERKNSQALPRTPTELVRRNSLPPDSPAHYLTELVAMTAEEEVGVEPEGQVMGEAATEEVTMLLKMGQKAGMVEEELINDQERHIAIMHKI</sequence>
<gene>
    <name evidence="3" type="ORF">AB1Y20_005760</name>
</gene>
<evidence type="ECO:0000313" key="4">
    <source>
        <dbReference type="Proteomes" id="UP001515480"/>
    </source>
</evidence>
<feature type="coiled-coil region" evidence="1">
    <location>
        <begin position="69"/>
        <end position="118"/>
    </location>
</feature>
<comment type="caution">
    <text evidence="3">The sequence shown here is derived from an EMBL/GenBank/DDBJ whole genome shotgun (WGS) entry which is preliminary data.</text>
</comment>
<feature type="region of interest" description="Disordered" evidence="2">
    <location>
        <begin position="20"/>
        <end position="45"/>
    </location>
</feature>
<proteinExistence type="predicted"/>
<feature type="coiled-coil region" evidence="1">
    <location>
        <begin position="415"/>
        <end position="516"/>
    </location>
</feature>
<dbReference type="AlphaFoldDB" id="A0AB34J0I5"/>
<feature type="coiled-coil region" evidence="1">
    <location>
        <begin position="190"/>
        <end position="217"/>
    </location>
</feature>
<evidence type="ECO:0008006" key="5">
    <source>
        <dbReference type="Google" id="ProtNLM"/>
    </source>
</evidence>
<dbReference type="Proteomes" id="UP001515480">
    <property type="component" value="Unassembled WGS sequence"/>
</dbReference>
<evidence type="ECO:0000313" key="3">
    <source>
        <dbReference type="EMBL" id="KAL1510932.1"/>
    </source>
</evidence>
<name>A0AB34J0I5_PRYPA</name>
<reference evidence="3 4" key="1">
    <citation type="journal article" date="2024" name="Science">
        <title>Giant polyketide synthase enzymes in the biosynthesis of giant marine polyether toxins.</title>
        <authorList>
            <person name="Fallon T.R."/>
            <person name="Shende V.V."/>
            <person name="Wierzbicki I.H."/>
            <person name="Pendleton A.L."/>
            <person name="Watervoot N.F."/>
            <person name="Auber R.P."/>
            <person name="Gonzalez D.J."/>
            <person name="Wisecaver J.H."/>
            <person name="Moore B.S."/>
        </authorList>
    </citation>
    <scope>NUCLEOTIDE SEQUENCE [LARGE SCALE GENOMIC DNA]</scope>
    <source>
        <strain evidence="3 4">12B1</strain>
    </source>
</reference>
<accession>A0AB34J0I5</accession>
<dbReference type="EMBL" id="JBGBPQ010000014">
    <property type="protein sequence ID" value="KAL1510932.1"/>
    <property type="molecule type" value="Genomic_DNA"/>
</dbReference>
<feature type="coiled-coil region" evidence="1">
    <location>
        <begin position="282"/>
        <end position="330"/>
    </location>
</feature>
<evidence type="ECO:0000256" key="1">
    <source>
        <dbReference type="SAM" id="Coils"/>
    </source>
</evidence>
<protein>
    <recommendedName>
        <fullName evidence="5">Protein of centriole 5</fullName>
    </recommendedName>
</protein>
<organism evidence="3 4">
    <name type="scientific">Prymnesium parvum</name>
    <name type="common">Toxic golden alga</name>
    <dbReference type="NCBI Taxonomy" id="97485"/>
    <lineage>
        <taxon>Eukaryota</taxon>
        <taxon>Haptista</taxon>
        <taxon>Haptophyta</taxon>
        <taxon>Prymnesiophyceae</taxon>
        <taxon>Prymnesiales</taxon>
        <taxon>Prymnesiaceae</taxon>
        <taxon>Prymnesium</taxon>
    </lineage>
</organism>
<keyword evidence="1" id="KW-0175">Coiled coil</keyword>
<evidence type="ECO:0000256" key="2">
    <source>
        <dbReference type="SAM" id="MobiDB-lite"/>
    </source>
</evidence>